<sequence>MPDLHFCMAGPLFFLIWWLAIFITSVVAAGANSIPEHGEDCEIAQTKCSYRANCYHALHSYMVDCADVLAGRTTRCTYACKRALISLTSSEAGQTLSNCYCGNNEFCLRSKERIEVCRPEVSHATADNTVVSCSVAKWICAADPLCSTALDYYHRLCRSMFHGRKCTPRCNNSLAILDRQEKAGKLRDCYCDGSEEFPCVSIKQNTQLLCYGQEWVNNELHIPVTTEETLPSCSNRLSSSILGYCFLVFMVFMLNHRTSGEELNTSSSIENSVSLSQATSCSIKNLKQTYDCDKQWPWWWTSEQRVT</sequence>
<dbReference type="OrthoDB" id="5950623at2759"/>
<dbReference type="Pfam" id="PF02351">
    <property type="entry name" value="GDNF"/>
    <property type="match status" value="1"/>
</dbReference>
<keyword evidence="2" id="KW-1003">Cell membrane</keyword>
<feature type="signal peptide" evidence="6">
    <location>
        <begin position="1"/>
        <end position="28"/>
    </location>
</feature>
<evidence type="ECO:0000256" key="4">
    <source>
        <dbReference type="ARBA" id="ARBA00023136"/>
    </source>
</evidence>
<dbReference type="PANTHER" id="PTHR16840">
    <property type="entry name" value="GROWTH ARREST-SPECIFIC PROTEIN 1"/>
    <property type="match status" value="1"/>
</dbReference>
<keyword evidence="3 6" id="KW-0732">Signal</keyword>
<dbReference type="PANTHER" id="PTHR16840:SF3">
    <property type="entry name" value="GROWTH ARREST-SPECIFIC PROTEIN 1"/>
    <property type="match status" value="1"/>
</dbReference>
<dbReference type="AlphaFoldDB" id="A0A2L2YIA9"/>
<evidence type="ECO:0000313" key="8">
    <source>
        <dbReference type="EMBL" id="LAA07849.1"/>
    </source>
</evidence>
<accession>A0A2L2YIA9</accession>
<evidence type="ECO:0000256" key="2">
    <source>
        <dbReference type="ARBA" id="ARBA00022475"/>
    </source>
</evidence>
<evidence type="ECO:0000259" key="7">
    <source>
        <dbReference type="Pfam" id="PF02351"/>
    </source>
</evidence>
<evidence type="ECO:0000256" key="1">
    <source>
        <dbReference type="ARBA" id="ARBA00004236"/>
    </source>
</evidence>
<name>A0A2L2YIA9_PARTP</name>
<comment type="subcellular location">
    <subcellularLocation>
        <location evidence="1">Cell membrane</location>
    </subcellularLocation>
</comment>
<evidence type="ECO:0000256" key="3">
    <source>
        <dbReference type="ARBA" id="ARBA00022729"/>
    </source>
</evidence>
<dbReference type="EMBL" id="IAAA01023019">
    <property type="protein sequence ID" value="LAA07851.1"/>
    <property type="molecule type" value="mRNA"/>
</dbReference>
<dbReference type="GO" id="GO:0005886">
    <property type="term" value="C:plasma membrane"/>
    <property type="evidence" value="ECO:0007669"/>
    <property type="project" value="UniProtKB-SubCell"/>
</dbReference>
<reference evidence="8" key="1">
    <citation type="journal article" date="2016" name="Mol. Ecol. Resour.">
        <title>Evaluation of the impact of RNA preservation methods of spiders for de novo transcriptome assembly.</title>
        <authorList>
            <person name="Kono N."/>
            <person name="Nakamura H."/>
            <person name="Ito Y."/>
            <person name="Tomita M."/>
            <person name="Arakawa K."/>
        </authorList>
    </citation>
    <scope>NUCLEOTIDE SEQUENCE</scope>
    <source>
        <tissue evidence="8">Whole body</tissue>
    </source>
</reference>
<dbReference type="InterPro" id="IPR039596">
    <property type="entry name" value="GAS1"/>
</dbReference>
<proteinExistence type="evidence at transcript level"/>
<feature type="chain" id="PRO_5014562247" evidence="6">
    <location>
        <begin position="29"/>
        <end position="307"/>
    </location>
</feature>
<dbReference type="EMBL" id="IAAA01023018">
    <property type="protein sequence ID" value="LAA07849.1"/>
    <property type="molecule type" value="mRNA"/>
</dbReference>
<dbReference type="GO" id="GO:0051726">
    <property type="term" value="P:regulation of cell cycle"/>
    <property type="evidence" value="ECO:0007669"/>
    <property type="project" value="InterPro"/>
</dbReference>
<feature type="domain" description="GDNF/GAS1" evidence="7">
    <location>
        <begin position="133"/>
        <end position="206"/>
    </location>
</feature>
<keyword evidence="4" id="KW-0472">Membrane</keyword>
<protein>
    <submittedName>
        <fullName evidence="8">Growth arrest-specific protein 1</fullName>
    </submittedName>
</protein>
<evidence type="ECO:0000256" key="5">
    <source>
        <dbReference type="ARBA" id="ARBA00023180"/>
    </source>
</evidence>
<dbReference type="InterPro" id="IPR016017">
    <property type="entry name" value="GDNF/GAS1"/>
</dbReference>
<organism evidence="8">
    <name type="scientific">Parasteatoda tepidariorum</name>
    <name type="common">Common house spider</name>
    <name type="synonym">Achaearanea tepidariorum</name>
    <dbReference type="NCBI Taxonomy" id="114398"/>
    <lineage>
        <taxon>Eukaryota</taxon>
        <taxon>Metazoa</taxon>
        <taxon>Ecdysozoa</taxon>
        <taxon>Arthropoda</taxon>
        <taxon>Chelicerata</taxon>
        <taxon>Arachnida</taxon>
        <taxon>Araneae</taxon>
        <taxon>Araneomorphae</taxon>
        <taxon>Entelegynae</taxon>
        <taxon>Araneoidea</taxon>
        <taxon>Theridiidae</taxon>
        <taxon>Parasteatoda</taxon>
    </lineage>
</organism>
<evidence type="ECO:0000256" key="6">
    <source>
        <dbReference type="SAM" id="SignalP"/>
    </source>
</evidence>
<keyword evidence="5" id="KW-0325">Glycoprotein</keyword>